<keyword evidence="1" id="KW-0805">Transcription regulation</keyword>
<organism evidence="7 8">
    <name type="scientific">Cupriavidus gilardii J11</name>
    <dbReference type="NCBI Taxonomy" id="936133"/>
    <lineage>
        <taxon>Bacteria</taxon>
        <taxon>Pseudomonadati</taxon>
        <taxon>Pseudomonadota</taxon>
        <taxon>Betaproteobacteria</taxon>
        <taxon>Burkholderiales</taxon>
        <taxon>Burkholderiaceae</taxon>
        <taxon>Cupriavidus</taxon>
    </lineage>
</organism>
<name>A0A562BQA9_9BURK</name>
<evidence type="ECO:0000259" key="6">
    <source>
        <dbReference type="PROSITE" id="PS51078"/>
    </source>
</evidence>
<dbReference type="PANTHER" id="PTHR30136:SF34">
    <property type="entry name" value="TRANSCRIPTIONAL REGULATOR"/>
    <property type="match status" value="1"/>
</dbReference>
<evidence type="ECO:0000256" key="3">
    <source>
        <dbReference type="ARBA" id="ARBA00023163"/>
    </source>
</evidence>
<feature type="domain" description="HTH iclR-type" evidence="5">
    <location>
        <begin position="49"/>
        <end position="111"/>
    </location>
</feature>
<dbReference type="InterPro" id="IPR014757">
    <property type="entry name" value="Tscrpt_reg_IclR_C"/>
</dbReference>
<dbReference type="PROSITE" id="PS51077">
    <property type="entry name" value="HTH_ICLR"/>
    <property type="match status" value="1"/>
</dbReference>
<dbReference type="InterPro" id="IPR036388">
    <property type="entry name" value="WH-like_DNA-bd_sf"/>
</dbReference>
<dbReference type="GO" id="GO:0003677">
    <property type="term" value="F:DNA binding"/>
    <property type="evidence" value="ECO:0007669"/>
    <property type="project" value="UniProtKB-KW"/>
</dbReference>
<dbReference type="GO" id="GO:0003700">
    <property type="term" value="F:DNA-binding transcription factor activity"/>
    <property type="evidence" value="ECO:0007669"/>
    <property type="project" value="TreeGrafter"/>
</dbReference>
<dbReference type="AlphaFoldDB" id="A0A562BQA9"/>
<dbReference type="EMBL" id="VLJN01000009">
    <property type="protein sequence ID" value="TWG87456.1"/>
    <property type="molecule type" value="Genomic_DNA"/>
</dbReference>
<sequence length="292" mass="31673">MAKTKKIRTGAAPDAETVAPGQDAAPSLSRADDETHAGAPSPAQSKLYVTAVERALKVLMAFDASRRHLSLSQISALTGLDISAIQRFAFTLTSLGYLRRDEATKKYELSPRLLDFAYHYVASNELLDRALPFVQQLALETEEATNLSVLDEADVVFVSRIVSRHVLSRDFQVGSRMPAFCTAPGLAILATLPDGAVSDVLRKSRLVQHTRFTVTEPAAILARLAEVRARGYAHTEEEYLLGDYSTAAPVVDHTGIAQAAVNIAVAKPRWRGSDDERRFADLVIATAGAISR</sequence>
<dbReference type="PANTHER" id="PTHR30136">
    <property type="entry name" value="HELIX-TURN-HELIX TRANSCRIPTIONAL REGULATOR, ICLR FAMILY"/>
    <property type="match status" value="1"/>
</dbReference>
<dbReference type="InterPro" id="IPR050707">
    <property type="entry name" value="HTH_MetabolicPath_Reg"/>
</dbReference>
<dbReference type="Gene3D" id="3.30.450.40">
    <property type="match status" value="1"/>
</dbReference>
<reference evidence="7 8" key="1">
    <citation type="submission" date="2019-07" db="EMBL/GenBank/DDBJ databases">
        <title>Genome sequencing of lignin-degrading bacterial isolates.</title>
        <authorList>
            <person name="Gladden J."/>
        </authorList>
    </citation>
    <scope>NUCLEOTIDE SEQUENCE [LARGE SCALE GENOMIC DNA]</scope>
    <source>
        <strain evidence="7 8">J11</strain>
    </source>
</reference>
<dbReference type="SMART" id="SM00346">
    <property type="entry name" value="HTH_ICLR"/>
    <property type="match status" value="1"/>
</dbReference>
<keyword evidence="2" id="KW-0238">DNA-binding</keyword>
<dbReference type="GO" id="GO:0045892">
    <property type="term" value="P:negative regulation of DNA-templated transcription"/>
    <property type="evidence" value="ECO:0007669"/>
    <property type="project" value="TreeGrafter"/>
</dbReference>
<evidence type="ECO:0000259" key="5">
    <source>
        <dbReference type="PROSITE" id="PS51077"/>
    </source>
</evidence>
<evidence type="ECO:0000256" key="4">
    <source>
        <dbReference type="SAM" id="MobiDB-lite"/>
    </source>
</evidence>
<feature type="region of interest" description="Disordered" evidence="4">
    <location>
        <begin position="1"/>
        <end position="42"/>
    </location>
</feature>
<proteinExistence type="predicted"/>
<dbReference type="OrthoDB" id="5401369at2"/>
<dbReference type="Pfam" id="PF01614">
    <property type="entry name" value="IclR_C"/>
    <property type="match status" value="1"/>
</dbReference>
<keyword evidence="3" id="KW-0804">Transcription</keyword>
<evidence type="ECO:0000313" key="8">
    <source>
        <dbReference type="Proteomes" id="UP000318141"/>
    </source>
</evidence>
<evidence type="ECO:0000256" key="1">
    <source>
        <dbReference type="ARBA" id="ARBA00023015"/>
    </source>
</evidence>
<keyword evidence="8" id="KW-1185">Reference proteome</keyword>
<evidence type="ECO:0000313" key="7">
    <source>
        <dbReference type="EMBL" id="TWG87456.1"/>
    </source>
</evidence>
<protein>
    <submittedName>
        <fullName evidence="7">IclR family transcriptional regulator</fullName>
    </submittedName>
</protein>
<feature type="domain" description="IclR-ED" evidence="6">
    <location>
        <begin position="112"/>
        <end position="292"/>
    </location>
</feature>
<dbReference type="SUPFAM" id="SSF46785">
    <property type="entry name" value="Winged helix' DNA-binding domain"/>
    <property type="match status" value="1"/>
</dbReference>
<dbReference type="InterPro" id="IPR005471">
    <property type="entry name" value="Tscrpt_reg_IclR_N"/>
</dbReference>
<dbReference type="PROSITE" id="PS51078">
    <property type="entry name" value="ICLR_ED"/>
    <property type="match status" value="1"/>
</dbReference>
<comment type="caution">
    <text evidence="7">The sequence shown here is derived from an EMBL/GenBank/DDBJ whole genome shotgun (WGS) entry which is preliminary data.</text>
</comment>
<evidence type="ECO:0000256" key="2">
    <source>
        <dbReference type="ARBA" id="ARBA00023125"/>
    </source>
</evidence>
<dbReference type="Pfam" id="PF09339">
    <property type="entry name" value="HTH_IclR"/>
    <property type="match status" value="1"/>
</dbReference>
<gene>
    <name evidence="7" type="ORF">L602_001700000480</name>
</gene>
<dbReference type="SUPFAM" id="SSF55781">
    <property type="entry name" value="GAF domain-like"/>
    <property type="match status" value="1"/>
</dbReference>
<dbReference type="Proteomes" id="UP000318141">
    <property type="component" value="Unassembled WGS sequence"/>
</dbReference>
<dbReference type="InterPro" id="IPR029016">
    <property type="entry name" value="GAF-like_dom_sf"/>
</dbReference>
<accession>A0A562BQA9</accession>
<dbReference type="InterPro" id="IPR036390">
    <property type="entry name" value="WH_DNA-bd_sf"/>
</dbReference>
<dbReference type="Gene3D" id="1.10.10.10">
    <property type="entry name" value="Winged helix-like DNA-binding domain superfamily/Winged helix DNA-binding domain"/>
    <property type="match status" value="1"/>
</dbReference>